<proteinExistence type="predicted"/>
<protein>
    <submittedName>
        <fullName evidence="3">Uncharacterized protein</fullName>
    </submittedName>
</protein>
<evidence type="ECO:0000256" key="1">
    <source>
        <dbReference type="SAM" id="Coils"/>
    </source>
</evidence>
<keyword evidence="1" id="KW-0175">Coiled coil</keyword>
<evidence type="ECO:0000256" key="2">
    <source>
        <dbReference type="SAM" id="MobiDB-lite"/>
    </source>
</evidence>
<reference evidence="3 4" key="1">
    <citation type="submission" date="2016-11" db="EMBL/GenBank/DDBJ databases">
        <title>The macronuclear genome of Stentor coeruleus: a giant cell with tiny introns.</title>
        <authorList>
            <person name="Slabodnick M."/>
            <person name="Ruby J.G."/>
            <person name="Reiff S.B."/>
            <person name="Swart E.C."/>
            <person name="Gosai S."/>
            <person name="Prabakaran S."/>
            <person name="Witkowska E."/>
            <person name="Larue G.E."/>
            <person name="Fisher S."/>
            <person name="Freeman R.M."/>
            <person name="Gunawardena J."/>
            <person name="Chu W."/>
            <person name="Stover N.A."/>
            <person name="Gregory B.D."/>
            <person name="Nowacki M."/>
            <person name="Derisi J."/>
            <person name="Roy S.W."/>
            <person name="Marshall W.F."/>
            <person name="Sood P."/>
        </authorList>
    </citation>
    <scope>NUCLEOTIDE SEQUENCE [LARGE SCALE GENOMIC DNA]</scope>
    <source>
        <strain evidence="3">WM001</strain>
    </source>
</reference>
<dbReference type="EMBL" id="MPUH01000001">
    <property type="protein sequence ID" value="OMJ96368.1"/>
    <property type="molecule type" value="Genomic_DNA"/>
</dbReference>
<dbReference type="AlphaFoldDB" id="A0A1R2D529"/>
<organism evidence="3 4">
    <name type="scientific">Stentor coeruleus</name>
    <dbReference type="NCBI Taxonomy" id="5963"/>
    <lineage>
        <taxon>Eukaryota</taxon>
        <taxon>Sar</taxon>
        <taxon>Alveolata</taxon>
        <taxon>Ciliophora</taxon>
        <taxon>Postciliodesmatophora</taxon>
        <taxon>Heterotrichea</taxon>
        <taxon>Heterotrichida</taxon>
        <taxon>Stentoridae</taxon>
        <taxon>Stentor</taxon>
    </lineage>
</organism>
<dbReference type="Proteomes" id="UP000187209">
    <property type="component" value="Unassembled WGS sequence"/>
</dbReference>
<accession>A0A1R2D529</accession>
<comment type="caution">
    <text evidence="3">The sequence shown here is derived from an EMBL/GenBank/DDBJ whole genome shotgun (WGS) entry which is preliminary data.</text>
</comment>
<keyword evidence="4" id="KW-1185">Reference proteome</keyword>
<gene>
    <name evidence="3" type="ORF">SteCoe_119</name>
</gene>
<feature type="coiled-coil region" evidence="1">
    <location>
        <begin position="166"/>
        <end position="196"/>
    </location>
</feature>
<feature type="compositionally biased region" description="Polar residues" evidence="2">
    <location>
        <begin position="37"/>
        <end position="59"/>
    </location>
</feature>
<name>A0A1R2D529_9CILI</name>
<evidence type="ECO:0000313" key="4">
    <source>
        <dbReference type="Proteomes" id="UP000187209"/>
    </source>
</evidence>
<feature type="compositionally biased region" description="Basic and acidic residues" evidence="2">
    <location>
        <begin position="1"/>
        <end position="25"/>
    </location>
</feature>
<feature type="region of interest" description="Disordered" evidence="2">
    <location>
        <begin position="1"/>
        <end position="62"/>
    </location>
</feature>
<dbReference type="OrthoDB" id="326458at2759"/>
<sequence length="327" mass="37733">MSRSKVNEFLERARQVSKESEKIEKSMSPVINKRTHTPSVTSYNSSSPLSKHSFISTNEESPKESMKKKVLTGLFNKPKTTKPILQKKFYSEQPSKDNVSKFEEMIKKFTSTRAELNRDLEIHEKFENKVLDNLVVSLKLHKQILSSDPKIKEVDEKNNKKLQQIVQIFRSEALKMDSKLQNLRQENQQLKEILNSPQLASTKSDRTKSLKQILTILSITSSSNSSFSSILSDLCSTYKKISKSSQIENTMTNWFDCLRLSEKNLNPFLSALSKKLIEEQQKRLRSEEEAGKMMDYEEKIIQDLEEKIRQATIIQKSSLKSPKFLSS</sequence>
<evidence type="ECO:0000313" key="3">
    <source>
        <dbReference type="EMBL" id="OMJ96368.1"/>
    </source>
</evidence>